<feature type="compositionally biased region" description="Polar residues" evidence="1">
    <location>
        <begin position="33"/>
        <end position="54"/>
    </location>
</feature>
<dbReference type="HOGENOM" id="CLU_1288858_0_0_1"/>
<sequence>MSRRYEQTSRSISPLYLPPSDLSDAIYARETRSQTSNRMSDSSALASAYNPYSETSRRRPRRPSTSRASSSTTRADLTRNERGRPTHRGQYNEAPLSRQTSTTTLTIDETVDRLHRYFGNSENYHPQYSPQTPTDQRHSWPDLERVGSRQRYPESLEVLDMPIYSLSDSGVDMQECISEASWSRSRPASSIHPTTTTSNFELAYVGAWLETYHS</sequence>
<reference evidence="2 3" key="1">
    <citation type="journal article" date="2013" name="PLoS Genet.">
        <title>Genomic mechanisms accounting for the adaptation to parasitism in nematode-trapping fungi.</title>
        <authorList>
            <person name="Meerupati T."/>
            <person name="Andersson K.M."/>
            <person name="Friman E."/>
            <person name="Kumar D."/>
            <person name="Tunlid A."/>
            <person name="Ahren D."/>
        </authorList>
    </citation>
    <scope>NUCLEOTIDE SEQUENCE [LARGE SCALE GENOMIC DNA]</scope>
    <source>
        <strain evidence="2 3">CBS 200.50</strain>
    </source>
</reference>
<reference evidence="3" key="2">
    <citation type="submission" date="2013-04" db="EMBL/GenBank/DDBJ databases">
        <title>Genomic mechanisms accounting for the adaptation to parasitism in nematode-trapping fungi.</title>
        <authorList>
            <person name="Ahren D.G."/>
        </authorList>
    </citation>
    <scope>NUCLEOTIDE SEQUENCE [LARGE SCALE GENOMIC DNA]</scope>
    <source>
        <strain evidence="3">CBS 200.50</strain>
    </source>
</reference>
<feature type="compositionally biased region" description="Low complexity" evidence="1">
    <location>
        <begin position="65"/>
        <end position="75"/>
    </location>
</feature>
<dbReference type="AlphaFoldDB" id="S8A0D4"/>
<accession>S8A0D4</accession>
<feature type="region of interest" description="Disordered" evidence="1">
    <location>
        <begin position="120"/>
        <end position="139"/>
    </location>
</feature>
<comment type="caution">
    <text evidence="2">The sequence shown here is derived from an EMBL/GenBank/DDBJ whole genome shotgun (WGS) entry which is preliminary data.</text>
</comment>
<feature type="compositionally biased region" description="Polar residues" evidence="1">
    <location>
        <begin position="97"/>
        <end position="106"/>
    </location>
</feature>
<feature type="region of interest" description="Disordered" evidence="1">
    <location>
        <begin position="1"/>
        <end position="106"/>
    </location>
</feature>
<dbReference type="Proteomes" id="UP000015100">
    <property type="component" value="Unassembled WGS sequence"/>
</dbReference>
<keyword evidence="3" id="KW-1185">Reference proteome</keyword>
<proteinExistence type="predicted"/>
<protein>
    <submittedName>
        <fullName evidence="2">Uncharacterized protein</fullName>
    </submittedName>
</protein>
<organism evidence="2 3">
    <name type="scientific">Dactylellina haptotyla (strain CBS 200.50)</name>
    <name type="common">Nematode-trapping fungus</name>
    <name type="synonym">Monacrosporium haptotylum</name>
    <dbReference type="NCBI Taxonomy" id="1284197"/>
    <lineage>
        <taxon>Eukaryota</taxon>
        <taxon>Fungi</taxon>
        <taxon>Dikarya</taxon>
        <taxon>Ascomycota</taxon>
        <taxon>Pezizomycotina</taxon>
        <taxon>Orbiliomycetes</taxon>
        <taxon>Orbiliales</taxon>
        <taxon>Orbiliaceae</taxon>
        <taxon>Dactylellina</taxon>
    </lineage>
</organism>
<dbReference type="EMBL" id="AQGS01000906">
    <property type="protein sequence ID" value="EPS36440.1"/>
    <property type="molecule type" value="Genomic_DNA"/>
</dbReference>
<name>S8A0D4_DACHA</name>
<gene>
    <name evidence="2" type="ORF">H072_10040</name>
</gene>
<feature type="compositionally biased region" description="Polar residues" evidence="1">
    <location>
        <begin position="120"/>
        <end position="134"/>
    </location>
</feature>
<evidence type="ECO:0000313" key="2">
    <source>
        <dbReference type="EMBL" id="EPS36440.1"/>
    </source>
</evidence>
<evidence type="ECO:0000313" key="3">
    <source>
        <dbReference type="Proteomes" id="UP000015100"/>
    </source>
</evidence>
<evidence type="ECO:0000256" key="1">
    <source>
        <dbReference type="SAM" id="MobiDB-lite"/>
    </source>
</evidence>